<keyword evidence="5" id="KW-1185">Reference proteome</keyword>
<dbReference type="EMBL" id="JADFFL010000008">
    <property type="protein sequence ID" value="MBE9663926.1"/>
    <property type="molecule type" value="Genomic_DNA"/>
</dbReference>
<keyword evidence="2" id="KW-0560">Oxidoreductase</keyword>
<evidence type="ECO:0000256" key="2">
    <source>
        <dbReference type="ARBA" id="ARBA00023002"/>
    </source>
</evidence>
<evidence type="ECO:0000313" key="4">
    <source>
        <dbReference type="EMBL" id="MBE9663926.1"/>
    </source>
</evidence>
<gene>
    <name evidence="4" type="ORF">IRJ16_18730</name>
</gene>
<dbReference type="GO" id="GO:0016020">
    <property type="term" value="C:membrane"/>
    <property type="evidence" value="ECO:0007669"/>
    <property type="project" value="TreeGrafter"/>
</dbReference>
<dbReference type="PANTHER" id="PTHR44196">
    <property type="entry name" value="DEHYDROGENASE/REDUCTASE SDR FAMILY MEMBER 7B"/>
    <property type="match status" value="1"/>
</dbReference>
<protein>
    <submittedName>
        <fullName evidence="4">SDR family oxidoreductase</fullName>
    </submittedName>
</protein>
<dbReference type="Proteomes" id="UP000622475">
    <property type="component" value="Unassembled WGS sequence"/>
</dbReference>
<dbReference type="SUPFAM" id="SSF51735">
    <property type="entry name" value="NAD(P)-binding Rossmann-fold domains"/>
    <property type="match status" value="1"/>
</dbReference>
<reference evidence="4" key="1">
    <citation type="submission" date="2020-10" db="EMBL/GenBank/DDBJ databases">
        <title>Mucilaginibacter mali sp. nov., isolated from rhizosphere soil of apple orchard.</title>
        <authorList>
            <person name="Lee J.-S."/>
            <person name="Kim H.S."/>
            <person name="Kim J.-S."/>
        </authorList>
    </citation>
    <scope>NUCLEOTIDE SEQUENCE</scope>
    <source>
        <strain evidence="4">KCTC 22746</strain>
    </source>
</reference>
<accession>A0A929KYB8</accession>
<organism evidence="4 5">
    <name type="scientific">Mucilaginibacter myungsuensis</name>
    <dbReference type="NCBI Taxonomy" id="649104"/>
    <lineage>
        <taxon>Bacteria</taxon>
        <taxon>Pseudomonadati</taxon>
        <taxon>Bacteroidota</taxon>
        <taxon>Sphingobacteriia</taxon>
        <taxon>Sphingobacteriales</taxon>
        <taxon>Sphingobacteriaceae</taxon>
        <taxon>Mucilaginibacter</taxon>
    </lineage>
</organism>
<proteinExistence type="inferred from homology"/>
<dbReference type="AlphaFoldDB" id="A0A929KYB8"/>
<sequence>MENQIKTALITGATSGIGYELAKLFAQDQYNLIIVARNTDELEHKANEFRQSGVQVTTIAKDLFNKDEVNTLCQEVEALGVQVDVLVNNAGQGLYGEFKDTDIEGELAIINLNINSLVMLTKHFVKQMVQRNDGKILNLASVASKLPGPWQSVYHGTKAFVLSFTEAIRAELAETNITITALMPGATDTDFFNKADMLSSKVVQDKESLDKAADVAKVGYDALMNGDDKVIAGFKNKVQVGMSNLMPDSVVANNMREMQKPAEQEQQQNE</sequence>
<dbReference type="InterPro" id="IPR036291">
    <property type="entry name" value="NAD(P)-bd_dom_sf"/>
</dbReference>
<dbReference type="CDD" id="cd05233">
    <property type="entry name" value="SDR_c"/>
    <property type="match status" value="1"/>
</dbReference>
<dbReference type="GO" id="GO:0016491">
    <property type="term" value="F:oxidoreductase activity"/>
    <property type="evidence" value="ECO:0007669"/>
    <property type="project" value="UniProtKB-KW"/>
</dbReference>
<dbReference type="PRINTS" id="PR00081">
    <property type="entry name" value="GDHRDH"/>
</dbReference>
<comment type="similarity">
    <text evidence="1 3">Belongs to the short-chain dehydrogenases/reductases (SDR) family.</text>
</comment>
<evidence type="ECO:0000256" key="3">
    <source>
        <dbReference type="RuleBase" id="RU000363"/>
    </source>
</evidence>
<dbReference type="PIRSF" id="PIRSF000126">
    <property type="entry name" value="11-beta-HSD1"/>
    <property type="match status" value="1"/>
</dbReference>
<dbReference type="RefSeq" id="WP_194113175.1">
    <property type="nucleotide sequence ID" value="NZ_JADFFL010000008.1"/>
</dbReference>
<name>A0A929KYB8_9SPHI</name>
<dbReference type="PANTHER" id="PTHR44196:SF2">
    <property type="entry name" value="SHORT-CHAIN DEHYDROGENASE-RELATED"/>
    <property type="match status" value="1"/>
</dbReference>
<dbReference type="Pfam" id="PF00106">
    <property type="entry name" value="adh_short"/>
    <property type="match status" value="1"/>
</dbReference>
<evidence type="ECO:0000256" key="1">
    <source>
        <dbReference type="ARBA" id="ARBA00006484"/>
    </source>
</evidence>
<dbReference type="PRINTS" id="PR00080">
    <property type="entry name" value="SDRFAMILY"/>
</dbReference>
<evidence type="ECO:0000313" key="5">
    <source>
        <dbReference type="Proteomes" id="UP000622475"/>
    </source>
</evidence>
<dbReference type="InterPro" id="IPR002347">
    <property type="entry name" value="SDR_fam"/>
</dbReference>
<dbReference type="Gene3D" id="3.40.50.720">
    <property type="entry name" value="NAD(P)-binding Rossmann-like Domain"/>
    <property type="match status" value="1"/>
</dbReference>
<comment type="caution">
    <text evidence="4">The sequence shown here is derived from an EMBL/GenBank/DDBJ whole genome shotgun (WGS) entry which is preliminary data.</text>
</comment>